<keyword evidence="3 6" id="KW-0812">Transmembrane</keyword>
<proteinExistence type="predicted"/>
<feature type="transmembrane region" description="Helical" evidence="6">
    <location>
        <begin position="365"/>
        <end position="386"/>
    </location>
</feature>
<keyword evidence="5 6" id="KW-0472">Membrane</keyword>
<evidence type="ECO:0000313" key="8">
    <source>
        <dbReference type="EMBL" id="GGE54922.1"/>
    </source>
</evidence>
<dbReference type="Proteomes" id="UP000605259">
    <property type="component" value="Unassembled WGS sequence"/>
</dbReference>
<dbReference type="EMBL" id="BMFK01000001">
    <property type="protein sequence ID" value="GGE54922.1"/>
    <property type="molecule type" value="Genomic_DNA"/>
</dbReference>
<comment type="subcellular location">
    <subcellularLocation>
        <location evidence="1">Cell membrane</location>
        <topology evidence="1">Multi-pass membrane protein</topology>
    </subcellularLocation>
</comment>
<evidence type="ECO:0000256" key="3">
    <source>
        <dbReference type="ARBA" id="ARBA00022692"/>
    </source>
</evidence>
<dbReference type="InterPro" id="IPR036259">
    <property type="entry name" value="MFS_trans_sf"/>
</dbReference>
<dbReference type="AlphaFoldDB" id="A0A917AI34"/>
<dbReference type="SUPFAM" id="SSF103473">
    <property type="entry name" value="MFS general substrate transporter"/>
    <property type="match status" value="1"/>
</dbReference>
<feature type="domain" description="Major facilitator superfamily (MFS) profile" evidence="7">
    <location>
        <begin position="213"/>
        <end position="411"/>
    </location>
</feature>
<evidence type="ECO:0000259" key="7">
    <source>
        <dbReference type="PROSITE" id="PS50850"/>
    </source>
</evidence>
<dbReference type="PROSITE" id="PS50850">
    <property type="entry name" value="MFS"/>
    <property type="match status" value="1"/>
</dbReference>
<name>A0A917AI34_9BACI</name>
<evidence type="ECO:0000256" key="1">
    <source>
        <dbReference type="ARBA" id="ARBA00004651"/>
    </source>
</evidence>
<organism evidence="8 9">
    <name type="scientific">Priestia taiwanensis</name>
    <dbReference type="NCBI Taxonomy" id="1347902"/>
    <lineage>
        <taxon>Bacteria</taxon>
        <taxon>Bacillati</taxon>
        <taxon>Bacillota</taxon>
        <taxon>Bacilli</taxon>
        <taxon>Bacillales</taxon>
        <taxon>Bacillaceae</taxon>
        <taxon>Priestia</taxon>
    </lineage>
</organism>
<gene>
    <name evidence="8" type="ORF">GCM10007140_01550</name>
</gene>
<dbReference type="Pfam" id="PF07690">
    <property type="entry name" value="MFS_1"/>
    <property type="match status" value="1"/>
</dbReference>
<evidence type="ECO:0000256" key="5">
    <source>
        <dbReference type="ARBA" id="ARBA00023136"/>
    </source>
</evidence>
<evidence type="ECO:0000256" key="2">
    <source>
        <dbReference type="ARBA" id="ARBA00022448"/>
    </source>
</evidence>
<keyword evidence="4 6" id="KW-1133">Transmembrane helix</keyword>
<evidence type="ECO:0000256" key="4">
    <source>
        <dbReference type="ARBA" id="ARBA00022989"/>
    </source>
</evidence>
<dbReference type="Gene3D" id="1.20.1250.20">
    <property type="entry name" value="MFS general substrate transporter like domains"/>
    <property type="match status" value="2"/>
</dbReference>
<keyword evidence="9" id="KW-1185">Reference proteome</keyword>
<feature type="transmembrane region" description="Helical" evidence="6">
    <location>
        <begin position="279"/>
        <end position="296"/>
    </location>
</feature>
<reference evidence="8" key="2">
    <citation type="submission" date="2020-09" db="EMBL/GenBank/DDBJ databases">
        <authorList>
            <person name="Sun Q."/>
            <person name="Zhou Y."/>
        </authorList>
    </citation>
    <scope>NUCLEOTIDE SEQUENCE</scope>
    <source>
        <strain evidence="8">CGMCC 1.12698</strain>
    </source>
</reference>
<dbReference type="GO" id="GO:0022857">
    <property type="term" value="F:transmembrane transporter activity"/>
    <property type="evidence" value="ECO:0007669"/>
    <property type="project" value="InterPro"/>
</dbReference>
<feature type="transmembrane region" description="Helical" evidence="6">
    <location>
        <begin position="46"/>
        <end position="67"/>
    </location>
</feature>
<feature type="transmembrane region" description="Helical" evidence="6">
    <location>
        <begin position="79"/>
        <end position="96"/>
    </location>
</feature>
<feature type="transmembrane region" description="Helical" evidence="6">
    <location>
        <begin position="102"/>
        <end position="126"/>
    </location>
</feature>
<dbReference type="RefSeq" id="WP_188386560.1">
    <property type="nucleotide sequence ID" value="NZ_BMFK01000001.1"/>
</dbReference>
<protein>
    <submittedName>
        <fullName evidence="8">MFS transporter</fullName>
    </submittedName>
</protein>
<feature type="transmembrane region" description="Helical" evidence="6">
    <location>
        <begin position="336"/>
        <end position="359"/>
    </location>
</feature>
<feature type="transmembrane region" description="Helical" evidence="6">
    <location>
        <begin position="245"/>
        <end position="267"/>
    </location>
</feature>
<dbReference type="PANTHER" id="PTHR23542:SF1">
    <property type="entry name" value="MAJOR FACILITATOR SUPERFAMILY (MFS) PROFILE DOMAIN-CONTAINING PROTEIN"/>
    <property type="match status" value="1"/>
</dbReference>
<evidence type="ECO:0000313" key="9">
    <source>
        <dbReference type="Proteomes" id="UP000605259"/>
    </source>
</evidence>
<dbReference type="InterPro" id="IPR020846">
    <property type="entry name" value="MFS_dom"/>
</dbReference>
<feature type="transmembrane region" description="Helical" evidence="6">
    <location>
        <begin position="20"/>
        <end position="40"/>
    </location>
</feature>
<reference evidence="8" key="1">
    <citation type="journal article" date="2014" name="Int. J. Syst. Evol. Microbiol.">
        <title>Complete genome sequence of Corynebacterium casei LMG S-19264T (=DSM 44701T), isolated from a smear-ripened cheese.</title>
        <authorList>
            <consortium name="US DOE Joint Genome Institute (JGI-PGF)"/>
            <person name="Walter F."/>
            <person name="Albersmeier A."/>
            <person name="Kalinowski J."/>
            <person name="Ruckert C."/>
        </authorList>
    </citation>
    <scope>NUCLEOTIDE SEQUENCE</scope>
    <source>
        <strain evidence="8">CGMCC 1.12698</strain>
    </source>
</reference>
<feature type="transmembrane region" description="Helical" evidence="6">
    <location>
        <begin position="302"/>
        <end position="324"/>
    </location>
</feature>
<comment type="caution">
    <text evidence="8">The sequence shown here is derived from an EMBL/GenBank/DDBJ whole genome shotgun (WGS) entry which is preliminary data.</text>
</comment>
<feature type="transmembrane region" description="Helical" evidence="6">
    <location>
        <begin position="174"/>
        <end position="193"/>
    </location>
</feature>
<dbReference type="GO" id="GO:0005886">
    <property type="term" value="C:plasma membrane"/>
    <property type="evidence" value="ECO:0007669"/>
    <property type="project" value="UniProtKB-SubCell"/>
</dbReference>
<keyword evidence="2" id="KW-0813">Transport</keyword>
<dbReference type="InterPro" id="IPR011701">
    <property type="entry name" value="MFS"/>
</dbReference>
<dbReference type="PANTHER" id="PTHR23542">
    <property type="match status" value="1"/>
</dbReference>
<feature type="transmembrane region" description="Helical" evidence="6">
    <location>
        <begin position="214"/>
        <end position="239"/>
    </location>
</feature>
<evidence type="ECO:0000256" key="6">
    <source>
        <dbReference type="SAM" id="Phobius"/>
    </source>
</evidence>
<sequence length="411" mass="43586">MFHSYRKIFEAPGSKGFSAAGFVARMPMSMMGIGIVTMLSQLSGEYWLAGAIAATFALASALIAPHIARLADRLGQSRVLPLATIVSVLAVIVMLLCTRYKAPAWTLFASALAAGGMPNMSAMVRARWAELYRGSHKLNTAFAFESVVDELCFIVGPVLSVSVSVMWFPEAGPLLSSICLAIGVFLFTMQKSTEPPVYPLSTTTKGSIVKIGSLRVLVFTLMAIGTIFGTIDVVSVAFAEDQGNTVAASIVLSVYAVGSCLAGLVFGTLRIKTPLYRQFLYAVSISAITMIPLFFIDSITKLTISVFFAGMSVAPTMIITMGLVEKIVPESQVTEGMTWAITGLGIGVAIGSAIAGWVVDGFGARTGFSVAIIAGFVAFVMMLAGYKSLQLAYKRAVKGDECAEVEQTQCM</sequence>
<accession>A0A917AI34</accession>